<organism evidence="1 2">
    <name type="scientific">Aspergillus brasiliensis (strain CBS 101740 / IMI 381727 / IBT 21946)</name>
    <dbReference type="NCBI Taxonomy" id="767769"/>
    <lineage>
        <taxon>Eukaryota</taxon>
        <taxon>Fungi</taxon>
        <taxon>Dikarya</taxon>
        <taxon>Ascomycota</taxon>
        <taxon>Pezizomycotina</taxon>
        <taxon>Eurotiomycetes</taxon>
        <taxon>Eurotiomycetidae</taxon>
        <taxon>Eurotiales</taxon>
        <taxon>Aspergillaceae</taxon>
        <taxon>Aspergillus</taxon>
        <taxon>Aspergillus subgen. Circumdati</taxon>
    </lineage>
</organism>
<proteinExistence type="predicted"/>
<evidence type="ECO:0000313" key="1">
    <source>
        <dbReference type="EMBL" id="OJJ72392.1"/>
    </source>
</evidence>
<dbReference type="RefSeq" id="XP_067479640.1">
    <property type="nucleotide sequence ID" value="XM_067624731.1"/>
</dbReference>
<name>A0A1L9UL70_ASPBC</name>
<accession>A0A1L9UL70</accession>
<dbReference type="AlphaFoldDB" id="A0A1L9UL70"/>
<evidence type="ECO:0000313" key="2">
    <source>
        <dbReference type="Proteomes" id="UP000184499"/>
    </source>
</evidence>
<dbReference type="GeneID" id="93577219"/>
<gene>
    <name evidence="1" type="ORF">ASPBRDRAFT_42083</name>
</gene>
<reference evidence="2" key="1">
    <citation type="journal article" date="2017" name="Genome Biol.">
        <title>Comparative genomics reveals high biological diversity and specific adaptations in the industrially and medically important fungal genus Aspergillus.</title>
        <authorList>
            <person name="de Vries R.P."/>
            <person name="Riley R."/>
            <person name="Wiebenga A."/>
            <person name="Aguilar-Osorio G."/>
            <person name="Amillis S."/>
            <person name="Uchima C.A."/>
            <person name="Anderluh G."/>
            <person name="Asadollahi M."/>
            <person name="Askin M."/>
            <person name="Barry K."/>
            <person name="Battaglia E."/>
            <person name="Bayram O."/>
            <person name="Benocci T."/>
            <person name="Braus-Stromeyer S.A."/>
            <person name="Caldana C."/>
            <person name="Canovas D."/>
            <person name="Cerqueira G.C."/>
            <person name="Chen F."/>
            <person name="Chen W."/>
            <person name="Choi C."/>
            <person name="Clum A."/>
            <person name="Dos Santos R.A."/>
            <person name="Damasio A.R."/>
            <person name="Diallinas G."/>
            <person name="Emri T."/>
            <person name="Fekete E."/>
            <person name="Flipphi M."/>
            <person name="Freyberg S."/>
            <person name="Gallo A."/>
            <person name="Gournas C."/>
            <person name="Habgood R."/>
            <person name="Hainaut M."/>
            <person name="Harispe M.L."/>
            <person name="Henrissat B."/>
            <person name="Hilden K.S."/>
            <person name="Hope R."/>
            <person name="Hossain A."/>
            <person name="Karabika E."/>
            <person name="Karaffa L."/>
            <person name="Karanyi Z."/>
            <person name="Krasevec N."/>
            <person name="Kuo A."/>
            <person name="Kusch H."/>
            <person name="LaButti K."/>
            <person name="Lagendijk E.L."/>
            <person name="Lapidus A."/>
            <person name="Levasseur A."/>
            <person name="Lindquist E."/>
            <person name="Lipzen A."/>
            <person name="Logrieco A.F."/>
            <person name="MacCabe A."/>
            <person name="Maekelae M.R."/>
            <person name="Malavazi I."/>
            <person name="Melin P."/>
            <person name="Meyer V."/>
            <person name="Mielnichuk N."/>
            <person name="Miskei M."/>
            <person name="Molnar A.P."/>
            <person name="Mule G."/>
            <person name="Ngan C.Y."/>
            <person name="Orejas M."/>
            <person name="Orosz E."/>
            <person name="Ouedraogo J.P."/>
            <person name="Overkamp K.M."/>
            <person name="Park H.-S."/>
            <person name="Perrone G."/>
            <person name="Piumi F."/>
            <person name="Punt P.J."/>
            <person name="Ram A.F."/>
            <person name="Ramon A."/>
            <person name="Rauscher S."/>
            <person name="Record E."/>
            <person name="Riano-Pachon D.M."/>
            <person name="Robert V."/>
            <person name="Roehrig J."/>
            <person name="Ruller R."/>
            <person name="Salamov A."/>
            <person name="Salih N.S."/>
            <person name="Samson R.A."/>
            <person name="Sandor E."/>
            <person name="Sanguinetti M."/>
            <person name="Schuetze T."/>
            <person name="Sepcic K."/>
            <person name="Shelest E."/>
            <person name="Sherlock G."/>
            <person name="Sophianopoulou V."/>
            <person name="Squina F.M."/>
            <person name="Sun H."/>
            <person name="Susca A."/>
            <person name="Todd R.B."/>
            <person name="Tsang A."/>
            <person name="Unkles S.E."/>
            <person name="van de Wiele N."/>
            <person name="van Rossen-Uffink D."/>
            <person name="Oliveira J.V."/>
            <person name="Vesth T.C."/>
            <person name="Visser J."/>
            <person name="Yu J.-H."/>
            <person name="Zhou M."/>
            <person name="Andersen M.R."/>
            <person name="Archer D.B."/>
            <person name="Baker S.E."/>
            <person name="Benoit I."/>
            <person name="Brakhage A.A."/>
            <person name="Braus G.H."/>
            <person name="Fischer R."/>
            <person name="Frisvad J.C."/>
            <person name="Goldman G.H."/>
            <person name="Houbraken J."/>
            <person name="Oakley B."/>
            <person name="Pocsi I."/>
            <person name="Scazzocchio C."/>
            <person name="Seiboth B."/>
            <person name="vanKuyk P.A."/>
            <person name="Wortman J."/>
            <person name="Dyer P.S."/>
            <person name="Grigoriev I.V."/>
        </authorList>
    </citation>
    <scope>NUCLEOTIDE SEQUENCE [LARGE SCALE GENOMIC DNA]</scope>
    <source>
        <strain evidence="2">CBS 101740 / IMI 381727 / IBT 21946</strain>
    </source>
</reference>
<protein>
    <submittedName>
        <fullName evidence="1">Uncharacterized protein</fullName>
    </submittedName>
</protein>
<dbReference type="EMBL" id="KV878683">
    <property type="protein sequence ID" value="OJJ72392.1"/>
    <property type="molecule type" value="Genomic_DNA"/>
</dbReference>
<dbReference type="Proteomes" id="UP000184499">
    <property type="component" value="Unassembled WGS sequence"/>
</dbReference>
<sequence>MGISGGILPPLTDCLPSRPLRGYAWKYSLVSLLFCLRGVCPVRCEHRSFPAGQIYLPAASMFRLSVCRSRQVGGLAYKWPIG</sequence>
<dbReference type="VEuPathDB" id="FungiDB:ASPBRDRAFT_42083"/>
<keyword evidence="2" id="KW-1185">Reference proteome</keyword>